<accession>A0A7C9HBK5</accession>
<evidence type="ECO:0000313" key="2">
    <source>
        <dbReference type="EMBL" id="MTJ05170.1"/>
    </source>
</evidence>
<dbReference type="EMBL" id="VENJ01000016">
    <property type="protein sequence ID" value="MTJ05170.1"/>
    <property type="molecule type" value="Genomic_DNA"/>
</dbReference>
<comment type="caution">
    <text evidence="2">The sequence shown here is derived from an EMBL/GenBank/DDBJ whole genome shotgun (WGS) entry which is preliminary data.</text>
</comment>
<organism evidence="2 3">
    <name type="scientific">Sediminimonas qiaohouensis</name>
    <dbReference type="NCBI Taxonomy" id="552061"/>
    <lineage>
        <taxon>Bacteria</taxon>
        <taxon>Pseudomonadati</taxon>
        <taxon>Pseudomonadota</taxon>
        <taxon>Alphaproteobacteria</taxon>
        <taxon>Rhodobacterales</taxon>
        <taxon>Roseobacteraceae</taxon>
        <taxon>Sediminimonas</taxon>
    </lineage>
</organism>
<dbReference type="RefSeq" id="WP_273249997.1">
    <property type="nucleotide sequence ID" value="NZ_VENJ01000016.1"/>
</dbReference>
<dbReference type="AlphaFoldDB" id="A0A7C9HBK5"/>
<evidence type="ECO:0000313" key="3">
    <source>
        <dbReference type="Proteomes" id="UP000483078"/>
    </source>
</evidence>
<sequence length="66" mass="7240">MSELFWPSDAQMPLHALIGRSLLLGGFSFARFWVPQLDRSGRVSMPNRRGTSAAVGLARPRQGTAL</sequence>
<gene>
    <name evidence="2" type="ORF">FH759_10840</name>
</gene>
<feature type="region of interest" description="Disordered" evidence="1">
    <location>
        <begin position="44"/>
        <end position="66"/>
    </location>
</feature>
<reference evidence="2 3" key="1">
    <citation type="submission" date="2019-06" db="EMBL/GenBank/DDBJ databases">
        <title>Enrichment of Autotrophic Halophilic Microorganisms from Red Sea Brine Pool Using Microbial Electrosynthesis System.</title>
        <authorList>
            <person name="Alqahtani M.F."/>
            <person name="Bajracharya S."/>
            <person name="Katuri K.P."/>
            <person name="Ali M."/>
            <person name="Saikaly P.E."/>
        </authorList>
    </citation>
    <scope>NUCLEOTIDE SEQUENCE [LARGE SCALE GENOMIC DNA]</scope>
    <source>
        <strain evidence="2">MES6</strain>
    </source>
</reference>
<evidence type="ECO:0000256" key="1">
    <source>
        <dbReference type="SAM" id="MobiDB-lite"/>
    </source>
</evidence>
<name>A0A7C9HBK5_9RHOB</name>
<protein>
    <submittedName>
        <fullName evidence="2">Uncharacterized protein</fullName>
    </submittedName>
</protein>
<proteinExistence type="predicted"/>
<dbReference type="Proteomes" id="UP000483078">
    <property type="component" value="Unassembled WGS sequence"/>
</dbReference>